<organism evidence="2 3">
    <name type="scientific">Arthrobotrys conoides</name>
    <dbReference type="NCBI Taxonomy" id="74498"/>
    <lineage>
        <taxon>Eukaryota</taxon>
        <taxon>Fungi</taxon>
        <taxon>Dikarya</taxon>
        <taxon>Ascomycota</taxon>
        <taxon>Pezizomycotina</taxon>
        <taxon>Orbiliomycetes</taxon>
        <taxon>Orbiliales</taxon>
        <taxon>Orbiliaceae</taxon>
        <taxon>Arthrobotrys</taxon>
    </lineage>
</organism>
<protein>
    <submittedName>
        <fullName evidence="2">Uncharacterized protein</fullName>
    </submittedName>
</protein>
<dbReference type="AlphaFoldDB" id="A0AAN8NK97"/>
<comment type="caution">
    <text evidence="2">The sequence shown here is derived from an EMBL/GenBank/DDBJ whole genome shotgun (WGS) entry which is preliminary data.</text>
</comment>
<dbReference type="EMBL" id="JAVHJM010000001">
    <property type="protein sequence ID" value="KAK6519748.1"/>
    <property type="molecule type" value="Genomic_DNA"/>
</dbReference>
<sequence>MQSYPLPSPIFTLQPRHQIIQLLLQLNSSPSNTPEYPDPPTDRLRGMIYTAACQRIETRAKLSSQNLAKAFDLVKIFTDFTGYLFPLHSYDLQVSICVKTVLFQLLLSDKAAIQEFEKLRSYMASGPAFNAMNTSSAVDNRFINYLAEEAGFIPPGPREISPPSSPKRTDGPSKGKGFGNISQTRVQLAFMESVIHSLVQTRSLTGQRNENVTNIQSENFNMESLLKILPNWIFPVDEFDEEEYGEIYLPVTEDFVGFTRAVSTLTAACNTHPNKLQVPRTAIEETLNYYKSLQKTFHSHPQLWKFADAYLRGFVGATLGSSEGFKQSFMSDWKIILHEEWNKKRMRTNTFSHRRMSTVMDASEMEIDGGEGSVETESVRRKSIVEEYDSWEFLR</sequence>
<name>A0AAN8NK97_9PEZI</name>
<feature type="region of interest" description="Disordered" evidence="1">
    <location>
        <begin position="154"/>
        <end position="177"/>
    </location>
</feature>
<evidence type="ECO:0000313" key="2">
    <source>
        <dbReference type="EMBL" id="KAK6519748.1"/>
    </source>
</evidence>
<accession>A0AAN8NK97</accession>
<proteinExistence type="predicted"/>
<evidence type="ECO:0000313" key="3">
    <source>
        <dbReference type="Proteomes" id="UP001307849"/>
    </source>
</evidence>
<keyword evidence="3" id="KW-1185">Reference proteome</keyword>
<dbReference type="Proteomes" id="UP001307849">
    <property type="component" value="Unassembled WGS sequence"/>
</dbReference>
<evidence type="ECO:0000256" key="1">
    <source>
        <dbReference type="SAM" id="MobiDB-lite"/>
    </source>
</evidence>
<gene>
    <name evidence="2" type="ORF">TWF506_000047</name>
</gene>
<reference evidence="2 3" key="1">
    <citation type="submission" date="2019-10" db="EMBL/GenBank/DDBJ databases">
        <authorList>
            <person name="Palmer J.M."/>
        </authorList>
    </citation>
    <scope>NUCLEOTIDE SEQUENCE [LARGE SCALE GENOMIC DNA]</scope>
    <source>
        <strain evidence="2 3">TWF506</strain>
    </source>
</reference>